<evidence type="ECO:0000256" key="1">
    <source>
        <dbReference type="SAM" id="MobiDB-lite"/>
    </source>
</evidence>
<gene>
    <name evidence="3" type="ORF">H7J73_09415</name>
</gene>
<feature type="compositionally biased region" description="Basic and acidic residues" evidence="1">
    <location>
        <begin position="96"/>
        <end position="115"/>
    </location>
</feature>
<dbReference type="InterPro" id="IPR021708">
    <property type="entry name" value="DUF3291"/>
</dbReference>
<name>A0ABT3CA16_9MYCO</name>
<dbReference type="SUPFAM" id="SSF54909">
    <property type="entry name" value="Dimeric alpha+beta barrel"/>
    <property type="match status" value="1"/>
</dbReference>
<evidence type="ECO:0000313" key="3">
    <source>
        <dbReference type="EMBL" id="MCV7226248.1"/>
    </source>
</evidence>
<keyword evidence="4" id="KW-1185">Reference proteome</keyword>
<evidence type="ECO:0000313" key="4">
    <source>
        <dbReference type="Proteomes" id="UP001526201"/>
    </source>
</evidence>
<comment type="caution">
    <text evidence="3">The sequence shown here is derived from an EMBL/GenBank/DDBJ whole genome shotgun (WGS) entry which is preliminary data.</text>
</comment>
<dbReference type="EMBL" id="JACKTY010000020">
    <property type="protein sequence ID" value="MCV7226248.1"/>
    <property type="molecule type" value="Genomic_DNA"/>
</dbReference>
<accession>A0ABT3CA16</accession>
<feature type="domain" description="DUF3291" evidence="2">
    <location>
        <begin position="46"/>
        <end position="107"/>
    </location>
</feature>
<evidence type="ECO:0000259" key="2">
    <source>
        <dbReference type="Pfam" id="PF11695"/>
    </source>
</evidence>
<feature type="region of interest" description="Disordered" evidence="1">
    <location>
        <begin position="93"/>
        <end position="115"/>
    </location>
</feature>
<protein>
    <submittedName>
        <fullName evidence="3">DUF3291 domain-containing protein</fullName>
    </submittedName>
</protein>
<reference evidence="3 4" key="1">
    <citation type="journal article" date="2022" name="BMC Genomics">
        <title>Comparative genome analysis of mycobacteria focusing on tRNA and non-coding RNA.</title>
        <authorList>
            <person name="Behra P.R.K."/>
            <person name="Pettersson B.M.F."/>
            <person name="Ramesh M."/>
            <person name="Das S."/>
            <person name="Dasgupta S."/>
            <person name="Kirsebom L.A."/>
        </authorList>
    </citation>
    <scope>NUCLEOTIDE SEQUENCE [LARGE SCALE GENOMIC DNA]</scope>
    <source>
        <strain evidence="3 4">DSM 44078</strain>
    </source>
</reference>
<dbReference type="Proteomes" id="UP001526201">
    <property type="component" value="Unassembled WGS sequence"/>
</dbReference>
<organism evidence="3 4">
    <name type="scientific">Mycolicibacterium komossense</name>
    <dbReference type="NCBI Taxonomy" id="1779"/>
    <lineage>
        <taxon>Bacteria</taxon>
        <taxon>Bacillati</taxon>
        <taxon>Actinomycetota</taxon>
        <taxon>Actinomycetes</taxon>
        <taxon>Mycobacteriales</taxon>
        <taxon>Mycobacteriaceae</taxon>
        <taxon>Mycolicibacterium</taxon>
    </lineage>
</organism>
<dbReference type="InterPro" id="IPR011008">
    <property type="entry name" value="Dimeric_a/b-barrel"/>
</dbReference>
<proteinExistence type="predicted"/>
<dbReference type="Pfam" id="PF11695">
    <property type="entry name" value="DUF3291"/>
    <property type="match status" value="1"/>
</dbReference>
<sequence>MASRFQLRQRRDVTPFLLAAVRIRRQMLRSPGVVGVSLIAKPLAKTFYTLSAWEDRDSLNSAVAQQPHLRVMERFRSRTEGSLFVFWSVPASQSRPDWDDAHRRLEDEASKAPHY</sequence>